<name>A0A377JKX6_9HELI</name>
<evidence type="ECO:0000256" key="6">
    <source>
        <dbReference type="ARBA" id="ARBA00022532"/>
    </source>
</evidence>
<dbReference type="PANTHER" id="PTHR43104">
    <property type="entry name" value="L-2-HYDROXYGLUTARATE DEHYDROGENASE, MITOCHONDRIAL"/>
    <property type="match status" value="1"/>
</dbReference>
<dbReference type="Pfam" id="PF06039">
    <property type="entry name" value="Mqo"/>
    <property type="match status" value="1"/>
</dbReference>
<organism evidence="12 13">
    <name type="scientific">Helicobacter canis</name>
    <dbReference type="NCBI Taxonomy" id="29419"/>
    <lineage>
        <taxon>Bacteria</taxon>
        <taxon>Pseudomonadati</taxon>
        <taxon>Campylobacterota</taxon>
        <taxon>Epsilonproteobacteria</taxon>
        <taxon>Campylobacterales</taxon>
        <taxon>Helicobacteraceae</taxon>
        <taxon>Helicobacter</taxon>
    </lineage>
</organism>
<keyword evidence="8" id="KW-0274">FAD</keyword>
<comment type="cofactor">
    <cofactor evidence="2">
        <name>FAD</name>
        <dbReference type="ChEBI" id="CHEBI:57692"/>
    </cofactor>
</comment>
<dbReference type="Proteomes" id="UP000254841">
    <property type="component" value="Unassembled WGS sequence"/>
</dbReference>
<evidence type="ECO:0000256" key="11">
    <source>
        <dbReference type="ARBA" id="ARBA00031550"/>
    </source>
</evidence>
<proteinExistence type="inferred from homology"/>
<evidence type="ECO:0000256" key="2">
    <source>
        <dbReference type="ARBA" id="ARBA00001974"/>
    </source>
</evidence>
<dbReference type="SUPFAM" id="SSF51905">
    <property type="entry name" value="FAD/NAD(P)-binding domain"/>
    <property type="match status" value="1"/>
</dbReference>
<comment type="catalytic activity">
    <reaction evidence="1">
        <text>(S)-malate + a quinone = a quinol + oxaloacetate</text>
        <dbReference type="Rhea" id="RHEA:46012"/>
        <dbReference type="ChEBI" id="CHEBI:15589"/>
        <dbReference type="ChEBI" id="CHEBI:16452"/>
        <dbReference type="ChEBI" id="CHEBI:24646"/>
        <dbReference type="ChEBI" id="CHEBI:132124"/>
        <dbReference type="EC" id="1.1.5.4"/>
    </reaction>
</comment>
<dbReference type="EMBL" id="UGHV01000003">
    <property type="protein sequence ID" value="STP06424.1"/>
    <property type="molecule type" value="Genomic_DNA"/>
</dbReference>
<evidence type="ECO:0000256" key="8">
    <source>
        <dbReference type="ARBA" id="ARBA00022827"/>
    </source>
</evidence>
<dbReference type="GO" id="GO:0005737">
    <property type="term" value="C:cytoplasm"/>
    <property type="evidence" value="ECO:0007669"/>
    <property type="project" value="TreeGrafter"/>
</dbReference>
<keyword evidence="9 12" id="KW-0560">Oxidoreductase</keyword>
<dbReference type="InterPro" id="IPR036188">
    <property type="entry name" value="FAD/NAD-bd_sf"/>
</dbReference>
<dbReference type="GO" id="GO:0008924">
    <property type="term" value="F:L-malate dehydrogenase (quinone) activity"/>
    <property type="evidence" value="ECO:0007669"/>
    <property type="project" value="UniProtKB-EC"/>
</dbReference>
<dbReference type="EC" id="1.1.5.4" evidence="5"/>
<evidence type="ECO:0000256" key="7">
    <source>
        <dbReference type="ARBA" id="ARBA00022630"/>
    </source>
</evidence>
<comment type="pathway">
    <text evidence="3">Carbohydrate metabolism; tricarboxylic acid cycle; oxaloacetate from (S)-malate (quinone route): step 1/1.</text>
</comment>
<evidence type="ECO:0000313" key="12">
    <source>
        <dbReference type="EMBL" id="STP06424.1"/>
    </source>
</evidence>
<protein>
    <recommendedName>
        <fullName evidence="5">malate dehydrogenase (quinone)</fullName>
        <ecNumber evidence="5">1.1.5.4</ecNumber>
    </recommendedName>
    <alternativeName>
        <fullName evidence="11">MQO</fullName>
    </alternativeName>
    <alternativeName>
        <fullName evidence="10">Malate dehydrogenase [quinone]</fullName>
    </alternativeName>
</protein>
<evidence type="ECO:0000313" key="13">
    <source>
        <dbReference type="Proteomes" id="UP000254841"/>
    </source>
</evidence>
<dbReference type="PANTHER" id="PTHR43104:SF2">
    <property type="entry name" value="L-2-HYDROXYGLUTARATE DEHYDROGENASE, MITOCHONDRIAL"/>
    <property type="match status" value="1"/>
</dbReference>
<dbReference type="Gene3D" id="3.50.50.60">
    <property type="entry name" value="FAD/NAD(P)-binding domain"/>
    <property type="match status" value="1"/>
</dbReference>
<evidence type="ECO:0000256" key="3">
    <source>
        <dbReference type="ARBA" id="ARBA00005012"/>
    </source>
</evidence>
<dbReference type="GO" id="GO:0047545">
    <property type="term" value="F:(S)-2-hydroxyglutarate dehydrogenase activity"/>
    <property type="evidence" value="ECO:0007669"/>
    <property type="project" value="TreeGrafter"/>
</dbReference>
<evidence type="ECO:0000256" key="10">
    <source>
        <dbReference type="ARBA" id="ARBA00030660"/>
    </source>
</evidence>
<keyword evidence="6" id="KW-0816">Tricarboxylic acid cycle</keyword>
<dbReference type="GO" id="GO:0006099">
    <property type="term" value="P:tricarboxylic acid cycle"/>
    <property type="evidence" value="ECO:0007669"/>
    <property type="project" value="UniProtKB-UniPathway"/>
</dbReference>
<sequence>MENNFDVVIIGAGVSGCALFWTLSEYTDIKSVAVVDKCPDIAMVSSNVRANSQTIHDGSIETNYTAQKAKKVKLAAQKVTNYALKHDLQNKVIFKTQKMAIGVGDAECEFMHKRHQEFLSVFPDLQWFDKQMIKEIEPSVILGSDGKSDRPENVVGSGYREAWCAMDFEGLSKDFATRAQEKNPNNKVFLNFWVKDIKRNDEGYYLISKSGEVITAKFVLVNAGSYSLVLAQSMGYGTDLGCLPIAGSFYFVPDLLKGKVYMVQNPKLPFAAVHGDPDISISGKTRIGPTAIAMPKLERSKHWYSGISFELGKVDFHREVFGVLFNLLKDAEIRSYVFKNIVFELPYFGKRLFLKDAQKLIPSLKLDDIEYAEGYGEVRPQVVDRTQKQLELGEKKIITNKGITFNMTPSPGATSCLQNAFVDTQEIVSYLQANFDKERFLRDLSPEELDS</sequence>
<keyword evidence="7" id="KW-0285">Flavoprotein</keyword>
<comment type="similarity">
    <text evidence="4">Belongs to the MQO family.</text>
</comment>
<evidence type="ECO:0000256" key="4">
    <source>
        <dbReference type="ARBA" id="ARBA00006389"/>
    </source>
</evidence>
<dbReference type="InterPro" id="IPR006231">
    <property type="entry name" value="MQO"/>
</dbReference>
<dbReference type="RefSeq" id="WP_115012404.1">
    <property type="nucleotide sequence ID" value="NZ_UGHV01000003.1"/>
</dbReference>
<dbReference type="UniPathway" id="UPA00223">
    <property type="reaction ID" value="UER01008"/>
</dbReference>
<evidence type="ECO:0000256" key="1">
    <source>
        <dbReference type="ARBA" id="ARBA00001139"/>
    </source>
</evidence>
<evidence type="ECO:0000256" key="9">
    <source>
        <dbReference type="ARBA" id="ARBA00023002"/>
    </source>
</evidence>
<reference evidence="12 13" key="1">
    <citation type="submission" date="2018-06" db="EMBL/GenBank/DDBJ databases">
        <authorList>
            <consortium name="Pathogen Informatics"/>
            <person name="Doyle S."/>
        </authorList>
    </citation>
    <scope>NUCLEOTIDE SEQUENCE [LARGE SCALE GENOMIC DNA]</scope>
    <source>
        <strain evidence="12 13">NCTC12410</strain>
    </source>
</reference>
<dbReference type="AlphaFoldDB" id="A0A377JKX6"/>
<accession>A0A377JKX6</accession>
<dbReference type="Gene3D" id="3.30.9.10">
    <property type="entry name" value="D-Amino Acid Oxidase, subunit A, domain 2"/>
    <property type="match status" value="1"/>
</dbReference>
<dbReference type="OrthoDB" id="5337444at2"/>
<gene>
    <name evidence="12" type="primary">mqo</name>
    <name evidence="12" type="ORF">NCTC12410_01963</name>
</gene>
<evidence type="ECO:0000256" key="5">
    <source>
        <dbReference type="ARBA" id="ARBA00013026"/>
    </source>
</evidence>